<dbReference type="GO" id="GO:0005737">
    <property type="term" value="C:cytoplasm"/>
    <property type="evidence" value="ECO:0007669"/>
    <property type="project" value="TreeGrafter"/>
</dbReference>
<dbReference type="NCBIfam" id="TIGR00641">
    <property type="entry name" value="acid_CoA_mut_N"/>
    <property type="match status" value="1"/>
</dbReference>
<evidence type="ECO:0000256" key="5">
    <source>
        <dbReference type="ARBA" id="ARBA00022628"/>
    </source>
</evidence>
<evidence type="ECO:0000313" key="11">
    <source>
        <dbReference type="EMBL" id="KPN64445.1"/>
    </source>
</evidence>
<dbReference type="InterPro" id="IPR006098">
    <property type="entry name" value="MMCoA_mutase_a_cat"/>
</dbReference>
<comment type="pathway">
    <text evidence="2">Metabolic intermediate metabolism; propanoyl-CoA degradation; succinyl-CoA from propanoyl-CoA: step 3/3.</text>
</comment>
<name>A0A0P7J7M3_9RHOB</name>
<dbReference type="PANTHER" id="PTHR48101">
    <property type="entry name" value="METHYLMALONYL-COA MUTASE, MITOCHONDRIAL-RELATED"/>
    <property type="match status" value="1"/>
</dbReference>
<dbReference type="InterPro" id="IPR006159">
    <property type="entry name" value="Acid_CoA_mut_C"/>
</dbReference>
<keyword evidence="12" id="KW-1185">Reference proteome</keyword>
<dbReference type="SUPFAM" id="SSF52242">
    <property type="entry name" value="Cobalamin (vitamin B12)-binding domain"/>
    <property type="match status" value="1"/>
</dbReference>
<dbReference type="EMBL" id="LKBA01000004">
    <property type="protein sequence ID" value="KPN64445.1"/>
    <property type="molecule type" value="Genomic_DNA"/>
</dbReference>
<dbReference type="InterPro" id="IPR006158">
    <property type="entry name" value="Cobalamin-bd"/>
</dbReference>
<sequence length="708" mass="77321">MSDTAKWKELAEKELRGRAVEDLNWETLEGIEVKPLYTADDTKDLDHMGGIPGVGPFTRGVKATMYAGRPWTIRQYAGFSTAEESNAFYRRNLAAGQQGVSVAFDLATHRGYDSDHPRVVGDVGKAGVAIDSVEDMKILFDGIPLDKVSVSMTMNGAVIPILASFIVAGEEQGHDKSLLAGTIQNDILKEFMVRNTYIYPPEPSMRIISDIIEYTSNEMPKFNSISISGYHMQEAGANLVQELAYTLADGREYVRAAIEAGMDVDKFAGRLSFFFAIGMNFFMEAAKLRAARTLWHRVMTEFGAKSERSKMLRTHCQTSGVSLQEQDPYNNVIRTAYEAMSAALGGTQSLHTNALDEAIALPTDFSARIARNTQIILQEETGITNVVDPLAGSYYVESLTDELINKAWALMEEVEEMGGMTKAVASGMPKLRIEESAAKRQAMIDKGDEVIVGVNKYKLAQEDEIEILDVDNMAVRDSQIARLENIRATRDEAACQAALDELTRRSKEGGNLLEAAVEAARARASVGEISMAMEKEFGRHRAEVKTLAGVYGAAYEGDEGFAQIQKSVEGFAEAEGRRPRMLVVKMGQDGHDRGAKVIATAFADIGFDVDVGPLFQTPDEAAQDAIDNDVHIVGISSQAAGHKTLAPQLVQALKEQGAEDIIVICGGVIPQQDYDFLYESGVKAIFGPGTNIPQAAEKVLQIVREVRS</sequence>
<comment type="caution">
    <text evidence="11">The sequence shown here is derived from an EMBL/GenBank/DDBJ whole genome shotgun (WGS) entry which is preliminary data.</text>
</comment>
<keyword evidence="8" id="KW-0170">Cobalt</keyword>
<dbReference type="Gene3D" id="3.20.20.240">
    <property type="entry name" value="Methylmalonyl-CoA mutase"/>
    <property type="match status" value="1"/>
</dbReference>
<dbReference type="PROSITE" id="PS51332">
    <property type="entry name" value="B12_BINDING"/>
    <property type="match status" value="1"/>
</dbReference>
<dbReference type="Pfam" id="PF02310">
    <property type="entry name" value="B12-binding"/>
    <property type="match status" value="1"/>
</dbReference>
<dbReference type="InterPro" id="IPR016176">
    <property type="entry name" value="Cbl-dep_enz_cat"/>
</dbReference>
<proteinExistence type="inferred from homology"/>
<comment type="cofactor">
    <cofactor evidence="1">
        <name>adenosylcob(III)alamin</name>
        <dbReference type="ChEBI" id="CHEBI:18408"/>
    </cofactor>
</comment>
<dbReference type="FunFam" id="3.20.20.240:FF:000001">
    <property type="entry name" value="Probable methylmalonyl-coa mutase"/>
    <property type="match status" value="1"/>
</dbReference>
<dbReference type="NCBIfam" id="NF006944">
    <property type="entry name" value="PRK09426.1"/>
    <property type="match status" value="1"/>
</dbReference>
<gene>
    <name evidence="11" type="ORF">AKJ29_17695</name>
</gene>
<accession>A0A0P7J7M3</accession>
<dbReference type="Proteomes" id="UP000050471">
    <property type="component" value="Unassembled WGS sequence"/>
</dbReference>
<evidence type="ECO:0000256" key="4">
    <source>
        <dbReference type="ARBA" id="ARBA00012398"/>
    </source>
</evidence>
<dbReference type="SUPFAM" id="SSF51703">
    <property type="entry name" value="Cobalamin (vitamin B12)-dependent enzymes"/>
    <property type="match status" value="1"/>
</dbReference>
<evidence type="ECO:0000256" key="8">
    <source>
        <dbReference type="ARBA" id="ARBA00023285"/>
    </source>
</evidence>
<organism evidence="11 12">
    <name type="scientific">Aliiroseovarius crassostreae</name>
    <dbReference type="NCBI Taxonomy" id="154981"/>
    <lineage>
        <taxon>Bacteria</taxon>
        <taxon>Pseudomonadati</taxon>
        <taxon>Pseudomonadota</taxon>
        <taxon>Alphaproteobacteria</taxon>
        <taxon>Rhodobacterales</taxon>
        <taxon>Paracoccaceae</taxon>
        <taxon>Aliiroseovarius</taxon>
    </lineage>
</organism>
<dbReference type="EC" id="5.4.99.2" evidence="4"/>
<dbReference type="PANTHER" id="PTHR48101:SF4">
    <property type="entry name" value="METHYLMALONYL-COA MUTASE, MITOCHONDRIAL"/>
    <property type="match status" value="1"/>
</dbReference>
<evidence type="ECO:0000256" key="3">
    <source>
        <dbReference type="ARBA" id="ARBA00008465"/>
    </source>
</evidence>
<dbReference type="GO" id="GO:0004494">
    <property type="term" value="F:methylmalonyl-CoA mutase activity"/>
    <property type="evidence" value="ECO:0007669"/>
    <property type="project" value="UniProtKB-EC"/>
</dbReference>
<dbReference type="GO" id="GO:0046872">
    <property type="term" value="F:metal ion binding"/>
    <property type="evidence" value="ECO:0007669"/>
    <property type="project" value="UniProtKB-KW"/>
</dbReference>
<dbReference type="GO" id="GO:0031419">
    <property type="term" value="F:cobalamin binding"/>
    <property type="evidence" value="ECO:0007669"/>
    <property type="project" value="UniProtKB-KW"/>
</dbReference>
<evidence type="ECO:0000256" key="9">
    <source>
        <dbReference type="ARBA" id="ARBA00072363"/>
    </source>
</evidence>
<evidence type="ECO:0000259" key="10">
    <source>
        <dbReference type="PROSITE" id="PS51332"/>
    </source>
</evidence>
<keyword evidence="7 11" id="KW-0413">Isomerase</keyword>
<evidence type="ECO:0000256" key="1">
    <source>
        <dbReference type="ARBA" id="ARBA00001922"/>
    </source>
</evidence>
<dbReference type="CDD" id="cd02071">
    <property type="entry name" value="MM_CoA_mut_B12_BD"/>
    <property type="match status" value="1"/>
</dbReference>
<keyword evidence="5" id="KW-0846">Cobalamin</keyword>
<dbReference type="GO" id="GO:0019678">
    <property type="term" value="P:propionate metabolic process, methylmalonyl pathway"/>
    <property type="evidence" value="ECO:0007669"/>
    <property type="project" value="TreeGrafter"/>
</dbReference>
<dbReference type="Pfam" id="PF01642">
    <property type="entry name" value="MM_CoA_mutase"/>
    <property type="match status" value="1"/>
</dbReference>
<dbReference type="PROSITE" id="PS00544">
    <property type="entry name" value="METMALONYL_COA_MUTASE"/>
    <property type="match status" value="1"/>
</dbReference>
<comment type="similarity">
    <text evidence="3">Belongs to the methylmalonyl-CoA mutase family.</text>
</comment>
<reference evidence="11 12" key="1">
    <citation type="submission" date="2015-09" db="EMBL/GenBank/DDBJ databases">
        <title>Draft genome sequence of Aliiroseovarius crassostreae CV919-312TSm, the causative agent of Roseovarius Oyster Disease (formerly Juvenile Oyster Disease).</title>
        <authorList>
            <person name="Kessner L."/>
            <person name="Spinard E."/>
            <person name="Nelson D."/>
        </authorList>
    </citation>
    <scope>NUCLEOTIDE SEQUENCE [LARGE SCALE GENOMIC DNA]</scope>
    <source>
        <strain evidence="11 12">CV919-312</strain>
    </source>
</reference>
<feature type="domain" description="B12-binding" evidence="10">
    <location>
        <begin position="578"/>
        <end position="708"/>
    </location>
</feature>
<dbReference type="InterPro" id="IPR006099">
    <property type="entry name" value="MeMalonylCoA_mutase_a/b_cat"/>
</dbReference>
<evidence type="ECO:0000313" key="12">
    <source>
        <dbReference type="Proteomes" id="UP000050471"/>
    </source>
</evidence>
<dbReference type="STRING" id="154981.AKJ29_17695"/>
<dbReference type="NCBIfam" id="TIGR00640">
    <property type="entry name" value="acid_CoA_mut_C"/>
    <property type="match status" value="1"/>
</dbReference>
<evidence type="ECO:0000256" key="2">
    <source>
        <dbReference type="ARBA" id="ARBA00005146"/>
    </source>
</evidence>
<dbReference type="RefSeq" id="WP_055188694.1">
    <property type="nucleotide sequence ID" value="NZ_FPBS01000001.1"/>
</dbReference>
<dbReference type="OrthoDB" id="9762378at2"/>
<protein>
    <recommendedName>
        <fullName evidence="9">Methylmalonyl-CoA mutase</fullName>
        <ecNumber evidence="4">5.4.99.2</ecNumber>
    </recommendedName>
</protein>
<dbReference type="AlphaFoldDB" id="A0A0P7J7M3"/>
<dbReference type="InterPro" id="IPR036724">
    <property type="entry name" value="Cobalamin-bd_sf"/>
</dbReference>
<dbReference type="InterPro" id="IPR058549">
    <property type="entry name" value="MeMalonylCoA_mutase_a/b_site"/>
</dbReference>
<keyword evidence="6" id="KW-0479">Metal-binding</keyword>
<evidence type="ECO:0000256" key="6">
    <source>
        <dbReference type="ARBA" id="ARBA00022723"/>
    </source>
</evidence>
<dbReference type="FunFam" id="3.40.50.280:FF:000002">
    <property type="entry name" value="Methylmalonyl-CoA mutase, mitochondrial"/>
    <property type="match status" value="1"/>
</dbReference>
<dbReference type="CDD" id="cd03679">
    <property type="entry name" value="MM_CoA_mutase_alpha_like"/>
    <property type="match status" value="1"/>
</dbReference>
<evidence type="ECO:0000256" key="7">
    <source>
        <dbReference type="ARBA" id="ARBA00023235"/>
    </source>
</evidence>
<dbReference type="Gene3D" id="3.40.50.280">
    <property type="entry name" value="Cobalamin-binding domain"/>
    <property type="match status" value="1"/>
</dbReference>